<dbReference type="InterPro" id="IPR053035">
    <property type="entry name" value="Mitochondrial_GEF_domain"/>
</dbReference>
<dbReference type="PROSITE" id="PS00626">
    <property type="entry name" value="RCC1_2"/>
    <property type="match status" value="1"/>
</dbReference>
<dbReference type="Pfam" id="PF13540">
    <property type="entry name" value="RCC1_2"/>
    <property type="match status" value="2"/>
</dbReference>
<dbReference type="GO" id="GO:0019843">
    <property type="term" value="F:rRNA binding"/>
    <property type="evidence" value="ECO:0007669"/>
    <property type="project" value="TreeGrafter"/>
</dbReference>
<feature type="repeat" description="RCC1" evidence="1">
    <location>
        <begin position="150"/>
        <end position="210"/>
    </location>
</feature>
<dbReference type="PROSITE" id="PS50012">
    <property type="entry name" value="RCC1_3"/>
    <property type="match status" value="5"/>
</dbReference>
<proteinExistence type="predicted"/>
<dbReference type="PANTHER" id="PTHR46337">
    <property type="entry name" value="RCC1-LIKE G EXCHANGING FACTOR-LIKE PROTEIN"/>
    <property type="match status" value="1"/>
</dbReference>
<evidence type="ECO:0000313" key="2">
    <source>
        <dbReference type="EMBL" id="PVU93588.1"/>
    </source>
</evidence>
<protein>
    <submittedName>
        <fullName evidence="2">Uncharacterized protein</fullName>
    </submittedName>
</protein>
<dbReference type="InterPro" id="IPR009091">
    <property type="entry name" value="RCC1/BLIP-II"/>
</dbReference>
<reference evidence="2 3" key="1">
    <citation type="journal article" date="2018" name="MBio">
        <title>Comparative Genomics Reveals the Core Gene Toolbox for the Fungus-Insect Symbiosis.</title>
        <authorList>
            <person name="Wang Y."/>
            <person name="Stata M."/>
            <person name="Wang W."/>
            <person name="Stajich J.E."/>
            <person name="White M.M."/>
            <person name="Moncalvo J.M."/>
        </authorList>
    </citation>
    <scope>NUCLEOTIDE SEQUENCE [LARGE SCALE GENOMIC DNA]</scope>
    <source>
        <strain evidence="2 3">SWE-8-4</strain>
    </source>
</reference>
<feature type="repeat" description="RCC1" evidence="1">
    <location>
        <begin position="96"/>
        <end position="144"/>
    </location>
</feature>
<feature type="repeat" description="RCC1" evidence="1">
    <location>
        <begin position="211"/>
        <end position="262"/>
    </location>
</feature>
<organism evidence="2 3">
    <name type="scientific">Smittium simulii</name>
    <dbReference type="NCBI Taxonomy" id="133385"/>
    <lineage>
        <taxon>Eukaryota</taxon>
        <taxon>Fungi</taxon>
        <taxon>Fungi incertae sedis</taxon>
        <taxon>Zoopagomycota</taxon>
        <taxon>Kickxellomycotina</taxon>
        <taxon>Harpellomycetes</taxon>
        <taxon>Harpellales</taxon>
        <taxon>Legeriomycetaceae</taxon>
        <taxon>Smittium</taxon>
    </lineage>
</organism>
<dbReference type="OrthoDB" id="5370059at2759"/>
<comment type="caution">
    <text evidence="2">The sequence shown here is derived from an EMBL/GenBank/DDBJ whole genome shotgun (WGS) entry which is preliminary data.</text>
</comment>
<name>A0A2T9YMM5_9FUNG</name>
<accession>A0A2T9YMM5</accession>
<dbReference type="Proteomes" id="UP000245383">
    <property type="component" value="Unassembled WGS sequence"/>
</dbReference>
<gene>
    <name evidence="2" type="ORF">BB561_003182</name>
</gene>
<evidence type="ECO:0000256" key="1">
    <source>
        <dbReference type="PROSITE-ProRule" id="PRU00235"/>
    </source>
</evidence>
<dbReference type="STRING" id="133385.A0A2T9YMM5"/>
<keyword evidence="3" id="KW-1185">Reference proteome</keyword>
<dbReference type="GO" id="GO:0005085">
    <property type="term" value="F:guanyl-nucleotide exchange factor activity"/>
    <property type="evidence" value="ECO:0007669"/>
    <property type="project" value="TreeGrafter"/>
</dbReference>
<dbReference type="PRINTS" id="PR00633">
    <property type="entry name" value="RCCNDNSATION"/>
</dbReference>
<feature type="repeat" description="RCC1" evidence="1">
    <location>
        <begin position="263"/>
        <end position="314"/>
    </location>
</feature>
<dbReference type="Gene3D" id="2.130.10.30">
    <property type="entry name" value="Regulator of chromosome condensation 1/beta-lactamase-inhibitor protein II"/>
    <property type="match status" value="2"/>
</dbReference>
<dbReference type="GO" id="GO:0005743">
    <property type="term" value="C:mitochondrial inner membrane"/>
    <property type="evidence" value="ECO:0007669"/>
    <property type="project" value="TreeGrafter"/>
</dbReference>
<dbReference type="SUPFAM" id="SSF50985">
    <property type="entry name" value="RCC1/BLIP-II"/>
    <property type="match status" value="1"/>
</dbReference>
<evidence type="ECO:0000313" key="3">
    <source>
        <dbReference type="Proteomes" id="UP000245383"/>
    </source>
</evidence>
<dbReference type="GO" id="GO:0070131">
    <property type="term" value="P:positive regulation of mitochondrial translation"/>
    <property type="evidence" value="ECO:0007669"/>
    <property type="project" value="TreeGrafter"/>
</dbReference>
<dbReference type="PANTHER" id="PTHR46337:SF1">
    <property type="entry name" value="RCC1-LIKE G EXCHANGING FACTOR-LIKE PROTEIN"/>
    <property type="match status" value="1"/>
</dbReference>
<feature type="repeat" description="RCC1" evidence="1">
    <location>
        <begin position="363"/>
        <end position="414"/>
    </location>
</feature>
<dbReference type="AlphaFoldDB" id="A0A2T9YMM5"/>
<dbReference type="EMBL" id="MBFR01000123">
    <property type="protein sequence ID" value="PVU93588.1"/>
    <property type="molecule type" value="Genomic_DNA"/>
</dbReference>
<dbReference type="InterPro" id="IPR000408">
    <property type="entry name" value="Reg_chr_condens"/>
</dbReference>
<sequence length="414" mass="45262">MLRIRKLTHPNKSLFAPPFSRLLHGWGAYLHAFNQNPPNAASNFSGRLDKPLLSPTKLSLESFFPSFNIQSSFPNNVAVGYGHSLIAVYNSSMDVSYVSAFGLNRYSQLGSKTSHNPALTAYEIKGCISQISCGREHTLLLSTTREDNTCLLYSFGNNSHGQLGLLQKSADTLKASLSNKNLLIQKVSAPYSNIEQIACGLDHSIILTKRGELFTFGWNADGQLGNNTDNSSHQPCNISNYFDSKVLSVSTSTDLNFALTQNNQLYVWGNGEYMNNMLQSTQDKIVIPTKVDFDFGQIMSFAAGGAHSLVANNHGEVFICGYGALGFGSSEIRLSTPTKIPHLKDIVSVYASTDYSAAKDANGKYYIWGLNNKSGILGLGHTNNQFKPAPLLFDSTVDTKNSKLALGNLFSFLY</sequence>